<dbReference type="AlphaFoldDB" id="E4X724"/>
<evidence type="ECO:0000256" key="1">
    <source>
        <dbReference type="SAM" id="MobiDB-lite"/>
    </source>
</evidence>
<accession>E4X724</accession>
<proteinExistence type="predicted"/>
<keyword evidence="4" id="KW-1185">Reference proteome</keyword>
<dbReference type="EMBL" id="FN653027">
    <property type="protein sequence ID" value="CBY07894.1"/>
    <property type="molecule type" value="Genomic_DNA"/>
</dbReference>
<organism evidence="3">
    <name type="scientific">Oikopleura dioica</name>
    <name type="common">Tunicate</name>
    <dbReference type="NCBI Taxonomy" id="34765"/>
    <lineage>
        <taxon>Eukaryota</taxon>
        <taxon>Metazoa</taxon>
        <taxon>Chordata</taxon>
        <taxon>Tunicata</taxon>
        <taxon>Appendicularia</taxon>
        <taxon>Copelata</taxon>
        <taxon>Oikopleuridae</taxon>
        <taxon>Oikopleura</taxon>
    </lineage>
</organism>
<dbReference type="InParanoid" id="E4X724"/>
<reference evidence="3" key="1">
    <citation type="journal article" date="2010" name="Science">
        <title>Plasticity of animal genome architecture unmasked by rapid evolution of a pelagic tunicate.</title>
        <authorList>
            <person name="Denoeud F."/>
            <person name="Henriet S."/>
            <person name="Mungpakdee S."/>
            <person name="Aury J.M."/>
            <person name="Da Silva C."/>
            <person name="Brinkmann H."/>
            <person name="Mikhaleva J."/>
            <person name="Olsen L.C."/>
            <person name="Jubin C."/>
            <person name="Canestro C."/>
            <person name="Bouquet J.M."/>
            <person name="Danks G."/>
            <person name="Poulain J."/>
            <person name="Campsteijn C."/>
            <person name="Adamski M."/>
            <person name="Cross I."/>
            <person name="Yadetie F."/>
            <person name="Muffato M."/>
            <person name="Louis A."/>
            <person name="Butcher S."/>
            <person name="Tsagkogeorga G."/>
            <person name="Konrad A."/>
            <person name="Singh S."/>
            <person name="Jensen M.F."/>
            <person name="Cong E.H."/>
            <person name="Eikeseth-Otteraa H."/>
            <person name="Noel B."/>
            <person name="Anthouard V."/>
            <person name="Porcel B.M."/>
            <person name="Kachouri-Lafond R."/>
            <person name="Nishino A."/>
            <person name="Ugolini M."/>
            <person name="Chourrout P."/>
            <person name="Nishida H."/>
            <person name="Aasland R."/>
            <person name="Huzurbazar S."/>
            <person name="Westhof E."/>
            <person name="Delsuc F."/>
            <person name="Lehrach H."/>
            <person name="Reinhardt R."/>
            <person name="Weissenbach J."/>
            <person name="Roy S.W."/>
            <person name="Artiguenave F."/>
            <person name="Postlethwait J.H."/>
            <person name="Manak J.R."/>
            <person name="Thompson E.M."/>
            <person name="Jaillon O."/>
            <person name="Du Pasquier L."/>
            <person name="Boudinot P."/>
            <person name="Liberles D.A."/>
            <person name="Volff J.N."/>
            <person name="Philippe H."/>
            <person name="Lenhard B."/>
            <person name="Roest Crollius H."/>
            <person name="Wincker P."/>
            <person name="Chourrout D."/>
        </authorList>
    </citation>
    <scope>NUCLEOTIDE SEQUENCE [LARGE SCALE GENOMIC DNA]</scope>
</reference>
<sequence>MLSKRFIGRSVIVLFLLLLYLASKKTLLREKKLEKRAIGWFTYEDLSEQPVASFFDILPPKLSPNPELSQPSDSLIGILDSNKPTSTNTRTGDESLYYPIAMKVLI</sequence>
<evidence type="ECO:0000313" key="4">
    <source>
        <dbReference type="Proteomes" id="UP000001307"/>
    </source>
</evidence>
<protein>
    <submittedName>
        <fullName evidence="3">Uncharacterized protein</fullName>
    </submittedName>
</protein>
<name>E4X724_OIKDI</name>
<gene>
    <name evidence="3" type="ORF">GSOID_T00003252001</name>
</gene>
<feature type="region of interest" description="Disordered" evidence="1">
    <location>
        <begin position="66"/>
        <end position="90"/>
    </location>
</feature>
<dbReference type="Proteomes" id="UP000001307">
    <property type="component" value="Unassembled WGS sequence"/>
</dbReference>
<keyword evidence="2" id="KW-0812">Transmembrane</keyword>
<feature type="transmembrane region" description="Helical" evidence="2">
    <location>
        <begin position="6"/>
        <end position="23"/>
    </location>
</feature>
<evidence type="ECO:0000313" key="3">
    <source>
        <dbReference type="EMBL" id="CBY07894.1"/>
    </source>
</evidence>
<keyword evidence="2" id="KW-1133">Transmembrane helix</keyword>
<keyword evidence="2" id="KW-0472">Membrane</keyword>
<evidence type="ECO:0000256" key="2">
    <source>
        <dbReference type="SAM" id="Phobius"/>
    </source>
</evidence>